<accession>A0A8E2DXT5</accession>
<feature type="compositionally biased region" description="Polar residues" evidence="1">
    <location>
        <begin position="368"/>
        <end position="377"/>
    </location>
</feature>
<dbReference type="EMBL" id="KV745665">
    <property type="protein sequence ID" value="OCK73750.1"/>
    <property type="molecule type" value="Genomic_DNA"/>
</dbReference>
<gene>
    <name evidence="2" type="ORF">K432DRAFT_420605</name>
</gene>
<evidence type="ECO:0000313" key="2">
    <source>
        <dbReference type="EMBL" id="OCK73750.1"/>
    </source>
</evidence>
<proteinExistence type="predicted"/>
<evidence type="ECO:0000313" key="3">
    <source>
        <dbReference type="Proteomes" id="UP000250266"/>
    </source>
</evidence>
<name>A0A8E2DXT5_9PEZI</name>
<organism evidence="2 3">
    <name type="scientific">Lepidopterella palustris CBS 459.81</name>
    <dbReference type="NCBI Taxonomy" id="1314670"/>
    <lineage>
        <taxon>Eukaryota</taxon>
        <taxon>Fungi</taxon>
        <taxon>Dikarya</taxon>
        <taxon>Ascomycota</taxon>
        <taxon>Pezizomycotina</taxon>
        <taxon>Dothideomycetes</taxon>
        <taxon>Pleosporomycetidae</taxon>
        <taxon>Mytilinidiales</taxon>
        <taxon>Argynnaceae</taxon>
        <taxon>Lepidopterella</taxon>
    </lineage>
</organism>
<evidence type="ECO:0000256" key="1">
    <source>
        <dbReference type="SAM" id="MobiDB-lite"/>
    </source>
</evidence>
<keyword evidence="3" id="KW-1185">Reference proteome</keyword>
<sequence>MSCRAGIRRVCDAVFSRTRVSVPFPHKGQGYKRSPGTCISHRRCNRTTLLAYAVCLFLFRFLHLSPIPQPSLESPSQDTEPYCPQTSLSSEILLDRRTGATKALGKLPVHLMSTLRCVPNYIIYSDYEEDIQGHDVCGFLNGVNGTLKNTVPEFQLHNYLQAHGRVALSITPDTYMMWPNLLEYLLKFEASKPYYICKHMYIGDVLFRSWWIRVRSLKVTVRKVLEYWNTHVIVLGKALRNGSAVIMRHRDVFKAFILPQLHAERDNWDNLSIGTEYSDEALATLSTEQRQSLSQTEKEAQESFQEWDTLFKKSNREGGNPYMLPPSKPSCLQCSHAAGKWRNSQCWEYSNEAGKCIRSEAVEEGRGPSSQHASPVQSGWMIEMDQSYDGDDGNDWVT</sequence>
<reference evidence="2 3" key="1">
    <citation type="journal article" date="2016" name="Nat. Commun.">
        <title>Ectomycorrhizal ecology is imprinted in the genome of the dominant symbiotic fungus Cenococcum geophilum.</title>
        <authorList>
            <consortium name="DOE Joint Genome Institute"/>
            <person name="Peter M."/>
            <person name="Kohler A."/>
            <person name="Ohm R.A."/>
            <person name="Kuo A."/>
            <person name="Krutzmann J."/>
            <person name="Morin E."/>
            <person name="Arend M."/>
            <person name="Barry K.W."/>
            <person name="Binder M."/>
            <person name="Choi C."/>
            <person name="Clum A."/>
            <person name="Copeland A."/>
            <person name="Grisel N."/>
            <person name="Haridas S."/>
            <person name="Kipfer T."/>
            <person name="LaButti K."/>
            <person name="Lindquist E."/>
            <person name="Lipzen A."/>
            <person name="Maire R."/>
            <person name="Meier B."/>
            <person name="Mihaltcheva S."/>
            <person name="Molinier V."/>
            <person name="Murat C."/>
            <person name="Poggeler S."/>
            <person name="Quandt C.A."/>
            <person name="Sperisen C."/>
            <person name="Tritt A."/>
            <person name="Tisserant E."/>
            <person name="Crous P.W."/>
            <person name="Henrissat B."/>
            <person name="Nehls U."/>
            <person name="Egli S."/>
            <person name="Spatafora J.W."/>
            <person name="Grigoriev I.V."/>
            <person name="Martin F.M."/>
        </authorList>
    </citation>
    <scope>NUCLEOTIDE SEQUENCE [LARGE SCALE GENOMIC DNA]</scope>
    <source>
        <strain evidence="2 3">CBS 459.81</strain>
    </source>
</reference>
<feature type="region of interest" description="Disordered" evidence="1">
    <location>
        <begin position="361"/>
        <end position="398"/>
    </location>
</feature>
<dbReference type="Proteomes" id="UP000250266">
    <property type="component" value="Unassembled WGS sequence"/>
</dbReference>
<dbReference type="AlphaFoldDB" id="A0A8E2DXT5"/>
<protein>
    <submittedName>
        <fullName evidence="2">Glycosyltransferase family 31 protein</fullName>
    </submittedName>
</protein>
<feature type="compositionally biased region" description="Acidic residues" evidence="1">
    <location>
        <begin position="386"/>
        <end position="398"/>
    </location>
</feature>
<dbReference type="OrthoDB" id="414175at2759"/>
<keyword evidence="2" id="KW-0808">Transferase</keyword>
<dbReference type="GO" id="GO:0016740">
    <property type="term" value="F:transferase activity"/>
    <property type="evidence" value="ECO:0007669"/>
    <property type="project" value="UniProtKB-KW"/>
</dbReference>